<evidence type="ECO:0000256" key="10">
    <source>
        <dbReference type="ARBA" id="ARBA00047937"/>
    </source>
</evidence>
<evidence type="ECO:0000256" key="11">
    <source>
        <dbReference type="HAMAP-Rule" id="MF_00255"/>
    </source>
</evidence>
<evidence type="ECO:0000313" key="14">
    <source>
        <dbReference type="Proteomes" id="UP000192491"/>
    </source>
</evidence>
<dbReference type="AlphaFoldDB" id="A0A1Y1QWD4"/>
<keyword evidence="7 11" id="KW-0067">ATP-binding</keyword>
<keyword evidence="4 11" id="KW-0963">Cytoplasm</keyword>
<dbReference type="GO" id="GO:0004820">
    <property type="term" value="F:glycine-tRNA ligase activity"/>
    <property type="evidence" value="ECO:0007669"/>
    <property type="project" value="UniProtKB-UniRule"/>
</dbReference>
<evidence type="ECO:0000256" key="5">
    <source>
        <dbReference type="ARBA" id="ARBA00022598"/>
    </source>
</evidence>
<dbReference type="HAMAP" id="MF_00255">
    <property type="entry name" value="Gly_tRNA_synth_beta"/>
    <property type="match status" value="1"/>
</dbReference>
<dbReference type="Proteomes" id="UP000192491">
    <property type="component" value="Unassembled WGS sequence"/>
</dbReference>
<protein>
    <recommendedName>
        <fullName evidence="11">Glycine--tRNA ligase beta subunit</fullName>
        <ecNumber evidence="11">6.1.1.14</ecNumber>
    </recommendedName>
    <alternativeName>
        <fullName evidence="11">Glycyl-tRNA synthetase beta subunit</fullName>
        <shortName evidence="11">GlyRS</shortName>
    </alternativeName>
</protein>
<reference evidence="13 14" key="1">
    <citation type="submission" date="2017-01" db="EMBL/GenBank/DDBJ databases">
        <title>Novel large sulfur bacteria in the metagenomes of groundwater-fed chemosynthetic microbial mats in the Lake Huron basin.</title>
        <authorList>
            <person name="Sharrar A.M."/>
            <person name="Flood B.E."/>
            <person name="Bailey J.V."/>
            <person name="Jones D.S."/>
            <person name="Biddanda B."/>
            <person name="Ruberg S.A."/>
            <person name="Marcus D.N."/>
            <person name="Dick G.J."/>
        </authorList>
    </citation>
    <scope>NUCLEOTIDE SEQUENCE [LARGE SCALE GENOMIC DNA]</scope>
    <source>
        <strain evidence="13">A8</strain>
    </source>
</reference>
<dbReference type="GO" id="GO:0004814">
    <property type="term" value="F:arginine-tRNA ligase activity"/>
    <property type="evidence" value="ECO:0007669"/>
    <property type="project" value="InterPro"/>
</dbReference>
<accession>A0A1Y1QWD4</accession>
<evidence type="ECO:0000259" key="12">
    <source>
        <dbReference type="Pfam" id="PF05746"/>
    </source>
</evidence>
<dbReference type="GO" id="GO:0005829">
    <property type="term" value="C:cytosol"/>
    <property type="evidence" value="ECO:0007669"/>
    <property type="project" value="TreeGrafter"/>
</dbReference>
<dbReference type="NCBIfam" id="TIGR00211">
    <property type="entry name" value="glyS"/>
    <property type="match status" value="1"/>
</dbReference>
<evidence type="ECO:0000256" key="1">
    <source>
        <dbReference type="ARBA" id="ARBA00004496"/>
    </source>
</evidence>
<evidence type="ECO:0000256" key="3">
    <source>
        <dbReference type="ARBA" id="ARBA00011209"/>
    </source>
</evidence>
<gene>
    <name evidence="11" type="primary">glyS</name>
    <name evidence="13" type="ORF">BWK73_06810</name>
</gene>
<feature type="domain" description="DALR anticodon binding" evidence="12">
    <location>
        <begin position="582"/>
        <end position="677"/>
    </location>
</feature>
<sequence>MNHDLHDLLVEIGTEELPPKALKKLSDAFTAGIVTGLAEAGLVAAEVHPYASLRHLAVWLKGVPKQQADQIIERKGPALAAAFDKDGNPSKAAEGFARSCGVAFADLQQIDTDKGGWLIFRQQQVGQQTTALFPAIVEKSLAGLPIPKRMRWGSGTAEFVRPVHWIVMLADDAVIDANILSIQTGRETRGHRFHAPDALAITTPADYAVQLGDAYVVARFEARRDMIRAKVEALAAELGGTAIMPDELLDEVTGLVEWPVPVAGRFEERFLDVPQEALISTMQDNQKYFALVDAAGKLMPNFITVANIESRDVAQISTGNERVIRPRFSDAEFFWTQDKKQTLESRREQLKKMVFQQKLGTLYDKSERVALLAADIAKRMGGDEAFAIRAAQLSKCDLVTSMVFEFTELQGTMGRYYANHDGEAAEVASAMEEQYMPRFAGDELPATATGRILALAERLDTLSGIFGIGQKPTGAKDPFALRRAALGVLRILIELQLPLDLADLLDKAADGLTPQLGSKPDTQEALDYILERLRAYYQEQGIGAELVEAVASLKPTQPLDFDRRVKAVAAFRQLTASESLAAANKRIGNILKKVEGSLPDSVNPTLLQLDAEQALASAVQYQENKVVPLFAAGQYEAALLSLAELREPVDKFFDDVMVMADDVDLKNNRLALLNRLRGLFLRVADLSVL</sequence>
<dbReference type="PANTHER" id="PTHR30075">
    <property type="entry name" value="GLYCYL-TRNA SYNTHETASE"/>
    <property type="match status" value="1"/>
</dbReference>
<dbReference type="GO" id="GO:0005524">
    <property type="term" value="F:ATP binding"/>
    <property type="evidence" value="ECO:0007669"/>
    <property type="project" value="UniProtKB-UniRule"/>
</dbReference>
<keyword evidence="9 11" id="KW-0030">Aminoacyl-tRNA synthetase</keyword>
<evidence type="ECO:0000256" key="6">
    <source>
        <dbReference type="ARBA" id="ARBA00022741"/>
    </source>
</evidence>
<comment type="catalytic activity">
    <reaction evidence="10 11">
        <text>tRNA(Gly) + glycine + ATP = glycyl-tRNA(Gly) + AMP + diphosphate</text>
        <dbReference type="Rhea" id="RHEA:16013"/>
        <dbReference type="Rhea" id="RHEA-COMP:9664"/>
        <dbReference type="Rhea" id="RHEA-COMP:9683"/>
        <dbReference type="ChEBI" id="CHEBI:30616"/>
        <dbReference type="ChEBI" id="CHEBI:33019"/>
        <dbReference type="ChEBI" id="CHEBI:57305"/>
        <dbReference type="ChEBI" id="CHEBI:78442"/>
        <dbReference type="ChEBI" id="CHEBI:78522"/>
        <dbReference type="ChEBI" id="CHEBI:456215"/>
        <dbReference type="EC" id="6.1.1.14"/>
    </reaction>
</comment>
<dbReference type="InterPro" id="IPR008909">
    <property type="entry name" value="DALR_anticod-bd"/>
</dbReference>
<organism evidence="13 14">
    <name type="scientific">Thiothrix lacustris</name>
    <dbReference type="NCBI Taxonomy" id="525917"/>
    <lineage>
        <taxon>Bacteria</taxon>
        <taxon>Pseudomonadati</taxon>
        <taxon>Pseudomonadota</taxon>
        <taxon>Gammaproteobacteria</taxon>
        <taxon>Thiotrichales</taxon>
        <taxon>Thiotrichaceae</taxon>
        <taxon>Thiothrix</taxon>
    </lineage>
</organism>
<dbReference type="SUPFAM" id="SSF109604">
    <property type="entry name" value="HD-domain/PDEase-like"/>
    <property type="match status" value="1"/>
</dbReference>
<keyword evidence="6 11" id="KW-0547">Nucleotide-binding</keyword>
<evidence type="ECO:0000313" key="13">
    <source>
        <dbReference type="EMBL" id="OQX15446.1"/>
    </source>
</evidence>
<dbReference type="GO" id="GO:0006420">
    <property type="term" value="P:arginyl-tRNA aminoacylation"/>
    <property type="evidence" value="ECO:0007669"/>
    <property type="project" value="InterPro"/>
</dbReference>
<name>A0A1Y1QWD4_9GAMM</name>
<dbReference type="PROSITE" id="PS50861">
    <property type="entry name" value="AA_TRNA_LIGASE_II_GLYAB"/>
    <property type="match status" value="1"/>
</dbReference>
<dbReference type="Pfam" id="PF02092">
    <property type="entry name" value="tRNA_synt_2f"/>
    <property type="match status" value="1"/>
</dbReference>
<evidence type="ECO:0000256" key="4">
    <source>
        <dbReference type="ARBA" id="ARBA00022490"/>
    </source>
</evidence>
<keyword evidence="8 11" id="KW-0648">Protein biosynthesis</keyword>
<evidence type="ECO:0000256" key="2">
    <source>
        <dbReference type="ARBA" id="ARBA00008226"/>
    </source>
</evidence>
<comment type="caution">
    <text evidence="13">The sequence shown here is derived from an EMBL/GenBank/DDBJ whole genome shotgun (WGS) entry which is preliminary data.</text>
</comment>
<comment type="subunit">
    <text evidence="3 11">Tetramer of two alpha and two beta subunits.</text>
</comment>
<evidence type="ECO:0000256" key="7">
    <source>
        <dbReference type="ARBA" id="ARBA00022840"/>
    </source>
</evidence>
<dbReference type="GO" id="GO:0006426">
    <property type="term" value="P:glycyl-tRNA aminoacylation"/>
    <property type="evidence" value="ECO:0007669"/>
    <property type="project" value="UniProtKB-UniRule"/>
</dbReference>
<comment type="subcellular location">
    <subcellularLocation>
        <location evidence="1 11">Cytoplasm</location>
    </subcellularLocation>
</comment>
<dbReference type="EC" id="6.1.1.14" evidence="11"/>
<dbReference type="PANTHER" id="PTHR30075:SF2">
    <property type="entry name" value="GLYCINE--TRNA LIGASE, CHLOROPLASTIC_MITOCHONDRIAL 2"/>
    <property type="match status" value="1"/>
</dbReference>
<evidence type="ECO:0000256" key="9">
    <source>
        <dbReference type="ARBA" id="ARBA00023146"/>
    </source>
</evidence>
<proteinExistence type="inferred from homology"/>
<evidence type="ECO:0000256" key="8">
    <source>
        <dbReference type="ARBA" id="ARBA00022917"/>
    </source>
</evidence>
<dbReference type="STRING" id="1123401.GCA_000621325_01539"/>
<comment type="similarity">
    <text evidence="2 11">Belongs to the class-II aminoacyl-tRNA synthetase family.</text>
</comment>
<dbReference type="InterPro" id="IPR006194">
    <property type="entry name" value="Gly-tRNA-synth_heterodimer"/>
</dbReference>
<keyword evidence="5 11" id="KW-0436">Ligase</keyword>
<dbReference type="EMBL" id="MTEJ01000014">
    <property type="protein sequence ID" value="OQX15446.1"/>
    <property type="molecule type" value="Genomic_DNA"/>
</dbReference>
<dbReference type="PRINTS" id="PR01045">
    <property type="entry name" value="TRNASYNTHGB"/>
</dbReference>
<dbReference type="Pfam" id="PF05746">
    <property type="entry name" value="DALR_1"/>
    <property type="match status" value="1"/>
</dbReference>
<dbReference type="InterPro" id="IPR015944">
    <property type="entry name" value="Gly-tRNA-synth_bsu"/>
</dbReference>